<evidence type="ECO:0000259" key="2">
    <source>
        <dbReference type="Pfam" id="PF12973"/>
    </source>
</evidence>
<dbReference type="RefSeq" id="WP_072748162.1">
    <property type="nucleotide sequence ID" value="NZ_FOHL01000001.1"/>
</dbReference>
<gene>
    <name evidence="3" type="ORF">SAMN05216200_11093</name>
</gene>
<feature type="domain" description="ChrR-like cupin" evidence="2">
    <location>
        <begin position="106"/>
        <end position="191"/>
    </location>
</feature>
<dbReference type="STRING" id="1189325.SAMN04488119_101513"/>
<reference evidence="3 4" key="1">
    <citation type="submission" date="2016-12" db="EMBL/GenBank/DDBJ databases">
        <authorList>
            <person name="Song W.-J."/>
            <person name="Kurnit D.M."/>
        </authorList>
    </citation>
    <scope>NUCLEOTIDE SEQUENCE [LARGE SCALE GENOMIC DNA]</scope>
    <source>
        <strain evidence="3 4">CGMCC 1.10808</strain>
    </source>
</reference>
<name>A0A1M7TVE8_9RHOB</name>
<dbReference type="OrthoDB" id="2988517at2"/>
<evidence type="ECO:0000256" key="1">
    <source>
        <dbReference type="SAM" id="MobiDB-lite"/>
    </source>
</evidence>
<dbReference type="Gene3D" id="1.10.10.1320">
    <property type="entry name" value="Anti-sigma factor, zinc-finger domain"/>
    <property type="match status" value="1"/>
</dbReference>
<dbReference type="AlphaFoldDB" id="A0A1M7TVE8"/>
<dbReference type="NCBIfam" id="TIGR02451">
    <property type="entry name" value="anti_sig_ChrR"/>
    <property type="match status" value="1"/>
</dbReference>
<dbReference type="EMBL" id="FRDL01000010">
    <property type="protein sequence ID" value="SHN74699.1"/>
    <property type="molecule type" value="Genomic_DNA"/>
</dbReference>
<dbReference type="Proteomes" id="UP000184066">
    <property type="component" value="Unassembled WGS sequence"/>
</dbReference>
<evidence type="ECO:0000313" key="4">
    <source>
        <dbReference type="Proteomes" id="UP000184066"/>
    </source>
</evidence>
<dbReference type="SUPFAM" id="SSF51182">
    <property type="entry name" value="RmlC-like cupins"/>
    <property type="match status" value="1"/>
</dbReference>
<dbReference type="CDD" id="cd20301">
    <property type="entry name" value="cupin_ChrR"/>
    <property type="match status" value="1"/>
</dbReference>
<dbReference type="InterPro" id="IPR041916">
    <property type="entry name" value="Anti_sigma_zinc_sf"/>
</dbReference>
<feature type="region of interest" description="Disordered" evidence="1">
    <location>
        <begin position="77"/>
        <end position="96"/>
    </location>
</feature>
<protein>
    <submittedName>
        <fullName evidence="3">Anti-ECFsigma factor, ChrR</fullName>
    </submittedName>
</protein>
<dbReference type="InterPro" id="IPR014710">
    <property type="entry name" value="RmlC-like_jellyroll"/>
</dbReference>
<dbReference type="Gene3D" id="2.60.120.10">
    <property type="entry name" value="Jelly Rolls"/>
    <property type="match status" value="1"/>
</dbReference>
<accession>A0A1M7TVE8</accession>
<keyword evidence="4" id="KW-1185">Reference proteome</keyword>
<organism evidence="3 4">
    <name type="scientific">Oceanicella actignis</name>
    <dbReference type="NCBI Taxonomy" id="1189325"/>
    <lineage>
        <taxon>Bacteria</taxon>
        <taxon>Pseudomonadati</taxon>
        <taxon>Pseudomonadota</taxon>
        <taxon>Alphaproteobacteria</taxon>
        <taxon>Rhodobacterales</taxon>
        <taxon>Paracoccaceae</taxon>
        <taxon>Oceanicella</taxon>
    </lineage>
</organism>
<dbReference type="InterPro" id="IPR011051">
    <property type="entry name" value="RmlC_Cupin_sf"/>
</dbReference>
<evidence type="ECO:0000313" key="3">
    <source>
        <dbReference type="EMBL" id="SHN74699.1"/>
    </source>
</evidence>
<proteinExistence type="predicted"/>
<dbReference type="InterPro" id="IPR012807">
    <property type="entry name" value="Anti-sigma_ChrR"/>
</dbReference>
<sequence>MTHDVTHHIPEPMLADYAAGRLGHAFSVATAAHVSLCDECRARLAAHEAAGGAVLETLPPEPVSDELMARVMARLDDPAAAPPEPPRPSGIYPGPVMAALGGRPPRWRSMGAGIRQAMLHAGPDGSLRLLYIPPGRAVPDHGHKGRELTLVLQGAFHDETGRFGVGDVEYADESLEHTPVADEGAPCICLAATDAPLRFRGLIPRALQPIFRI</sequence>
<dbReference type="InterPro" id="IPR025979">
    <property type="entry name" value="ChrR-like_cupin_dom"/>
</dbReference>
<dbReference type="Pfam" id="PF12973">
    <property type="entry name" value="Cupin_7"/>
    <property type="match status" value="1"/>
</dbReference>